<dbReference type="GO" id="GO:0005840">
    <property type="term" value="C:ribosome"/>
    <property type="evidence" value="ECO:0007669"/>
    <property type="project" value="UniProtKB-KW"/>
</dbReference>
<feature type="region of interest" description="Disordered" evidence="1">
    <location>
        <begin position="136"/>
        <end position="195"/>
    </location>
</feature>
<evidence type="ECO:0000256" key="1">
    <source>
        <dbReference type="SAM" id="MobiDB-lite"/>
    </source>
</evidence>
<dbReference type="EMBL" id="FQXG01000008">
    <property type="protein sequence ID" value="SHI14721.1"/>
    <property type="molecule type" value="Genomic_DNA"/>
</dbReference>
<feature type="compositionally biased region" description="Pro residues" evidence="1">
    <location>
        <begin position="185"/>
        <end position="195"/>
    </location>
</feature>
<dbReference type="Proteomes" id="UP000184268">
    <property type="component" value="Unassembled WGS sequence"/>
</dbReference>
<name>A0A1M5YRX8_9GAMM</name>
<dbReference type="OrthoDB" id="5522469at2"/>
<dbReference type="CDD" id="cd04301">
    <property type="entry name" value="NAT_SF"/>
    <property type="match status" value="1"/>
</dbReference>
<keyword evidence="3" id="KW-0687">Ribonucleoprotein</keyword>
<evidence type="ECO:0000259" key="2">
    <source>
        <dbReference type="PROSITE" id="PS51186"/>
    </source>
</evidence>
<keyword evidence="4" id="KW-1185">Reference proteome</keyword>
<dbReference type="SUPFAM" id="SSF55729">
    <property type="entry name" value="Acyl-CoA N-acyltransferases (Nat)"/>
    <property type="match status" value="1"/>
</dbReference>
<dbReference type="AlphaFoldDB" id="A0A1M5YRX8"/>
<evidence type="ECO:0000313" key="4">
    <source>
        <dbReference type="Proteomes" id="UP000184268"/>
    </source>
</evidence>
<keyword evidence="3" id="KW-0689">Ribosomal protein</keyword>
<dbReference type="PROSITE" id="PS51186">
    <property type="entry name" value="GNAT"/>
    <property type="match status" value="1"/>
</dbReference>
<dbReference type="Gene3D" id="3.40.630.30">
    <property type="match status" value="1"/>
</dbReference>
<gene>
    <name evidence="3" type="ORF">SAMN02745129_4347</name>
</gene>
<dbReference type="STRING" id="299255.SAMN02745129_4347"/>
<dbReference type="InterPro" id="IPR016181">
    <property type="entry name" value="Acyl_CoA_acyltransferase"/>
</dbReference>
<dbReference type="GO" id="GO:0016747">
    <property type="term" value="F:acyltransferase activity, transferring groups other than amino-acyl groups"/>
    <property type="evidence" value="ECO:0007669"/>
    <property type="project" value="InterPro"/>
</dbReference>
<dbReference type="Pfam" id="PF00583">
    <property type="entry name" value="Acetyltransf_1"/>
    <property type="match status" value="1"/>
</dbReference>
<accession>A0A1M5YRX8</accession>
<evidence type="ECO:0000313" key="3">
    <source>
        <dbReference type="EMBL" id="SHI14721.1"/>
    </source>
</evidence>
<organism evidence="3 4">
    <name type="scientific">Ferrimonas marina</name>
    <dbReference type="NCBI Taxonomy" id="299255"/>
    <lineage>
        <taxon>Bacteria</taxon>
        <taxon>Pseudomonadati</taxon>
        <taxon>Pseudomonadota</taxon>
        <taxon>Gammaproteobacteria</taxon>
        <taxon>Alteromonadales</taxon>
        <taxon>Ferrimonadaceae</taxon>
        <taxon>Ferrimonas</taxon>
    </lineage>
</organism>
<feature type="domain" description="N-acetyltransferase" evidence="2">
    <location>
        <begin position="2"/>
        <end position="144"/>
    </location>
</feature>
<feature type="compositionally biased region" description="Low complexity" evidence="1">
    <location>
        <begin position="150"/>
        <end position="170"/>
    </location>
</feature>
<proteinExistence type="predicted"/>
<dbReference type="InterPro" id="IPR000182">
    <property type="entry name" value="GNAT_dom"/>
</dbReference>
<protein>
    <submittedName>
        <fullName evidence="3">Ribosomal protein S18 acetylase RimI</fullName>
    </submittedName>
</protein>
<sequence>MLSQRPATLDDRDFLWSLKLQAMKNHIQSVYGWDEQVQQRFFEQGLNLGDTRVLLWYGQAIGMLELQQSPEQDYLAKLEILPSYQRRGIGAELITQLIANAQADHKRFALQVFRINPALRLYQRLGLSITDSNDTHHQMAIDPAPHSGNPGTPGSAGTAATSGSTPHGSAPDPDPAAETSSTPAPGCPQPDPVSP</sequence>
<reference evidence="3 4" key="1">
    <citation type="submission" date="2016-11" db="EMBL/GenBank/DDBJ databases">
        <authorList>
            <person name="Jaros S."/>
            <person name="Januszkiewicz K."/>
            <person name="Wedrychowicz H."/>
        </authorList>
    </citation>
    <scope>NUCLEOTIDE SEQUENCE [LARGE SCALE GENOMIC DNA]</scope>
    <source>
        <strain evidence="3 4">DSM 16917</strain>
    </source>
</reference>